<dbReference type="PANTHER" id="PTHR43190:SF3">
    <property type="entry name" value="N-ACETYL-D-GLUCOSAMINE KINASE"/>
    <property type="match status" value="1"/>
</dbReference>
<proteinExistence type="predicted"/>
<sequence>MLALDAGNSKTDVAVADVAGTVLATVRGPGFQPHRYGLAEAVSRLDRLVVRALGVAGRPAPVRHAAVCAANADLPVEEHRLQEEIGTRGWAASVAVANDTFAVLRSCTAAADAVAIVCGAGINCVGRNRDGRTVRFPALGRITGDWGGGAGLAEEVLWWSVRAEDGRGPHTALAAAVASHFGRGTATDVALDLHLEVLAGDRVHEAVPLLFAVAEGGDAVARRIVDRQAEEIAALAVSALTRLDLAGPEGPEADRPVDVALGGGVLAARPEQLLTGIRTRIAAHTSHARLRIADVPPIAGAVLLALDQLAAAAEPGAAGAAVSAAAESRVRDAFRPAAAAGTGGA</sequence>
<comment type="caution">
    <text evidence="2">The sequence shown here is derived from an EMBL/GenBank/DDBJ whole genome shotgun (WGS) entry which is preliminary data.</text>
</comment>
<dbReference type="InterPro" id="IPR052519">
    <property type="entry name" value="Euk-type_GlcNAc_Kinase"/>
</dbReference>
<evidence type="ECO:0000259" key="1">
    <source>
        <dbReference type="Pfam" id="PF01869"/>
    </source>
</evidence>
<dbReference type="EMBL" id="JAKFHA010000010">
    <property type="protein sequence ID" value="MCF2529172.1"/>
    <property type="molecule type" value="Genomic_DNA"/>
</dbReference>
<evidence type="ECO:0000313" key="3">
    <source>
        <dbReference type="Proteomes" id="UP001165378"/>
    </source>
</evidence>
<dbReference type="Gene3D" id="3.30.420.40">
    <property type="match status" value="2"/>
</dbReference>
<accession>A0AA41U2Z2</accession>
<protein>
    <submittedName>
        <fullName evidence="2">ATPase</fullName>
    </submittedName>
</protein>
<dbReference type="InterPro" id="IPR043129">
    <property type="entry name" value="ATPase_NBD"/>
</dbReference>
<dbReference type="PANTHER" id="PTHR43190">
    <property type="entry name" value="N-ACETYL-D-GLUCOSAMINE KINASE"/>
    <property type="match status" value="1"/>
</dbReference>
<dbReference type="Pfam" id="PF01869">
    <property type="entry name" value="BcrAD_BadFG"/>
    <property type="match status" value="1"/>
</dbReference>
<keyword evidence="3" id="KW-1185">Reference proteome</keyword>
<reference evidence="2" key="1">
    <citation type="submission" date="2022-01" db="EMBL/GenBank/DDBJ databases">
        <title>Genome-Based Taxonomic Classification of the Phylum Actinobacteria.</title>
        <authorList>
            <person name="Gao Y."/>
        </authorList>
    </citation>
    <scope>NUCLEOTIDE SEQUENCE</scope>
    <source>
        <strain evidence="2">KLBMP 8922</strain>
    </source>
</reference>
<dbReference type="Proteomes" id="UP001165378">
    <property type="component" value="Unassembled WGS sequence"/>
</dbReference>
<feature type="domain" description="ATPase BadF/BadG/BcrA/BcrD type" evidence="1">
    <location>
        <begin position="4"/>
        <end position="305"/>
    </location>
</feature>
<evidence type="ECO:0000313" key="2">
    <source>
        <dbReference type="EMBL" id="MCF2529172.1"/>
    </source>
</evidence>
<dbReference type="AlphaFoldDB" id="A0AA41U2Z2"/>
<name>A0AA41U2Z2_9ACTN</name>
<organism evidence="2 3">
    <name type="scientific">Yinghuangia soli</name>
    <dbReference type="NCBI Taxonomy" id="2908204"/>
    <lineage>
        <taxon>Bacteria</taxon>
        <taxon>Bacillati</taxon>
        <taxon>Actinomycetota</taxon>
        <taxon>Actinomycetes</taxon>
        <taxon>Kitasatosporales</taxon>
        <taxon>Streptomycetaceae</taxon>
        <taxon>Yinghuangia</taxon>
    </lineage>
</organism>
<gene>
    <name evidence="2" type="ORF">LZ495_18395</name>
</gene>
<dbReference type="SUPFAM" id="SSF53067">
    <property type="entry name" value="Actin-like ATPase domain"/>
    <property type="match status" value="2"/>
</dbReference>
<dbReference type="InterPro" id="IPR002731">
    <property type="entry name" value="ATPase_BadF"/>
</dbReference>